<protein>
    <submittedName>
        <fullName evidence="2">Uncharacterized protein</fullName>
    </submittedName>
</protein>
<name>A0A812D405_ACAPH</name>
<evidence type="ECO:0000256" key="1">
    <source>
        <dbReference type="SAM" id="Phobius"/>
    </source>
</evidence>
<reference evidence="2" key="1">
    <citation type="submission" date="2021-01" db="EMBL/GenBank/DDBJ databases">
        <authorList>
            <person name="Li R."/>
            <person name="Bekaert M."/>
        </authorList>
    </citation>
    <scope>NUCLEOTIDE SEQUENCE</scope>
    <source>
        <strain evidence="2">Farmed</strain>
    </source>
</reference>
<organism evidence="2 3">
    <name type="scientific">Acanthosepion pharaonis</name>
    <name type="common">Pharaoh cuttlefish</name>
    <name type="synonym">Sepia pharaonis</name>
    <dbReference type="NCBI Taxonomy" id="158019"/>
    <lineage>
        <taxon>Eukaryota</taxon>
        <taxon>Metazoa</taxon>
        <taxon>Spiralia</taxon>
        <taxon>Lophotrochozoa</taxon>
        <taxon>Mollusca</taxon>
        <taxon>Cephalopoda</taxon>
        <taxon>Coleoidea</taxon>
        <taxon>Decapodiformes</taxon>
        <taxon>Sepiida</taxon>
        <taxon>Sepiina</taxon>
        <taxon>Sepiidae</taxon>
        <taxon>Acanthosepion</taxon>
    </lineage>
</organism>
<keyword evidence="1" id="KW-0812">Transmembrane</keyword>
<gene>
    <name evidence="2" type="ORF">SPHA_45647</name>
</gene>
<evidence type="ECO:0000313" key="3">
    <source>
        <dbReference type="Proteomes" id="UP000597762"/>
    </source>
</evidence>
<keyword evidence="1" id="KW-0472">Membrane</keyword>
<dbReference type="AlphaFoldDB" id="A0A812D405"/>
<feature type="transmembrane region" description="Helical" evidence="1">
    <location>
        <begin position="73"/>
        <end position="97"/>
    </location>
</feature>
<keyword evidence="3" id="KW-1185">Reference proteome</keyword>
<sequence length="292" mass="33614">MNHSHQLNTISFSHTESDLLPLVGDKLTEFSIDKRRRWCCSNCLTKPFFGTLHGECRHPSVPWSRLHFILHQILFFFFRLKAMILSLKCLLFLVVVLTTLQNGVSAAEEQKDEKLTPDRFYDQDFLPNNWIYNRNVTCGKQTKGIFPSRTWTCANIRVNGRKIAYGYYPFKSEYPYPAGKCFETRGRDDMGGICLGLMEHVNETAKLWVASVTNATCGHTNDKRVLLTIDTSKPESPQYVWVDLGHGFGWVETLHYSSSSSWGSKDKHCSVLCQLLLPDFSFHCQIIFYFSL</sequence>
<comment type="caution">
    <text evidence="2">The sequence shown here is derived from an EMBL/GenBank/DDBJ whole genome shotgun (WGS) entry which is preliminary data.</text>
</comment>
<evidence type="ECO:0000313" key="2">
    <source>
        <dbReference type="EMBL" id="CAE1285839.1"/>
    </source>
</evidence>
<proteinExistence type="predicted"/>
<dbReference type="EMBL" id="CAHIKZ030002360">
    <property type="protein sequence ID" value="CAE1285839.1"/>
    <property type="molecule type" value="Genomic_DNA"/>
</dbReference>
<dbReference type="OrthoDB" id="6105033at2759"/>
<accession>A0A812D405</accession>
<dbReference type="Proteomes" id="UP000597762">
    <property type="component" value="Unassembled WGS sequence"/>
</dbReference>
<keyword evidence="1" id="KW-1133">Transmembrane helix</keyword>